<accession>A0A0G3HL85</accession>
<feature type="coiled-coil region" evidence="1">
    <location>
        <begin position="118"/>
        <end position="145"/>
    </location>
</feature>
<keyword evidence="6" id="KW-1185">Reference proteome</keyword>
<feature type="domain" description="DUF6779" evidence="4">
    <location>
        <begin position="53"/>
        <end position="160"/>
    </location>
</feature>
<keyword evidence="3" id="KW-1133">Transmembrane helix</keyword>
<dbReference type="PATRIC" id="fig|1072256.5.peg.1875"/>
<feature type="compositionally biased region" description="Basic and acidic residues" evidence="2">
    <location>
        <begin position="299"/>
        <end position="335"/>
    </location>
</feature>
<feature type="region of interest" description="Disordered" evidence="2">
    <location>
        <begin position="1"/>
        <end position="20"/>
    </location>
</feature>
<keyword evidence="1" id="KW-0175">Coiled coil</keyword>
<reference evidence="5 6" key="1">
    <citation type="journal article" date="2015" name="Genome Announc.">
        <title>Virulence Factor Genes Detected in the Complete Genome Sequence of Corynebacterium uterequi DSM 45634, Isolated from the Uterus of a Maiden Mare.</title>
        <authorList>
            <person name="Ruckert C."/>
            <person name="Kriete M."/>
            <person name="Jaenicke S."/>
            <person name="Winkler A."/>
            <person name="Tauch A."/>
        </authorList>
    </citation>
    <scope>NUCLEOTIDE SEQUENCE [LARGE SCALE GENOMIC DNA]</scope>
    <source>
        <strain evidence="5 6">DSM 45634</strain>
    </source>
</reference>
<feature type="transmembrane region" description="Helical" evidence="3">
    <location>
        <begin position="53"/>
        <end position="72"/>
    </location>
</feature>
<keyword evidence="3" id="KW-0812">Transmembrane</keyword>
<dbReference type="InterPro" id="IPR046706">
    <property type="entry name" value="DUF6779"/>
</dbReference>
<feature type="compositionally biased region" description="Basic and acidic residues" evidence="2">
    <location>
        <begin position="180"/>
        <end position="189"/>
    </location>
</feature>
<evidence type="ECO:0000256" key="3">
    <source>
        <dbReference type="SAM" id="Phobius"/>
    </source>
</evidence>
<feature type="compositionally biased region" description="Polar residues" evidence="2">
    <location>
        <begin position="275"/>
        <end position="288"/>
    </location>
</feature>
<evidence type="ECO:0000256" key="2">
    <source>
        <dbReference type="SAM" id="MobiDB-lite"/>
    </source>
</evidence>
<protein>
    <recommendedName>
        <fullName evidence="4">DUF6779 domain-containing protein</fullName>
    </recommendedName>
</protein>
<feature type="compositionally biased region" description="Polar residues" evidence="2">
    <location>
        <begin position="1"/>
        <end position="17"/>
    </location>
</feature>
<dbReference type="Pfam" id="PF20570">
    <property type="entry name" value="DUF6779"/>
    <property type="match status" value="1"/>
</dbReference>
<evidence type="ECO:0000313" key="5">
    <source>
        <dbReference type="EMBL" id="AKK11872.1"/>
    </source>
</evidence>
<reference evidence="6" key="2">
    <citation type="submission" date="2015-05" db="EMBL/GenBank/DDBJ databases">
        <title>Complete genome sequence of Corynebacterium uterequi DSM 45634, isolated from the uterus of a maiden mare.</title>
        <authorList>
            <person name="Ruckert C."/>
            <person name="Albersmeier A."/>
            <person name="Winkler A."/>
            <person name="Tauch A."/>
        </authorList>
    </citation>
    <scope>NUCLEOTIDE SEQUENCE [LARGE SCALE GENOMIC DNA]</scope>
    <source>
        <strain evidence="6">DSM 45634</strain>
    </source>
</reference>
<gene>
    <name evidence="5" type="ORF">CUTER_09520</name>
</gene>
<dbReference type="EMBL" id="CP011546">
    <property type="protein sequence ID" value="AKK11872.1"/>
    <property type="molecule type" value="Genomic_DNA"/>
</dbReference>
<name>A0A0G3HL85_9CORY</name>
<keyword evidence="3" id="KW-0472">Membrane</keyword>
<feature type="transmembrane region" description="Helical" evidence="3">
    <location>
        <begin position="28"/>
        <end position="47"/>
    </location>
</feature>
<sequence length="353" mass="39704">MTVTPGSESQFSESDNVPESRERDSSQVVIFVLVVVAVAGSVVMLLVNSATALKVALIAALWAVLLSAFLIYRYRSQNISQREEMELREELHLAELERVAQANGTTIQRDSSRSEKLAEHNTELLEQLREEIRSLRSKLEEYTGRPYEYEPDAIRATAQRVMEVESSSATNARDVTEEIAIVREPEPAPRRTQPAPPRVERPQPSYFRPEPKPEPIPEPEPTPVSAAYSHWAPREDPVVTVADEPVEEPLYRGSHRRPNGAPTPDAIAGRFGRSSAPTANPLSQLISESSDRWQFPSEPETRRAPEPRREPKPEPRREPEPAEDVRHSGRRRLDQHGSGLTVAELLANMKNQR</sequence>
<evidence type="ECO:0000259" key="4">
    <source>
        <dbReference type="Pfam" id="PF20570"/>
    </source>
</evidence>
<dbReference type="Proteomes" id="UP000035548">
    <property type="component" value="Chromosome"/>
</dbReference>
<evidence type="ECO:0000313" key="6">
    <source>
        <dbReference type="Proteomes" id="UP000035548"/>
    </source>
</evidence>
<dbReference type="STRING" id="1072256.CUTER_09520"/>
<dbReference type="KEGG" id="cut:CUTER_09520"/>
<dbReference type="AlphaFoldDB" id="A0A0G3HL85"/>
<organism evidence="5 6">
    <name type="scientific">Corynebacterium uterequi</name>
    <dbReference type="NCBI Taxonomy" id="1072256"/>
    <lineage>
        <taxon>Bacteria</taxon>
        <taxon>Bacillati</taxon>
        <taxon>Actinomycetota</taxon>
        <taxon>Actinomycetes</taxon>
        <taxon>Mycobacteriales</taxon>
        <taxon>Corynebacteriaceae</taxon>
        <taxon>Corynebacterium</taxon>
    </lineage>
</organism>
<proteinExistence type="predicted"/>
<dbReference type="RefSeq" id="WP_047260193.1">
    <property type="nucleotide sequence ID" value="NZ_CP011546.1"/>
</dbReference>
<dbReference type="OrthoDB" id="4409518at2"/>
<feature type="region of interest" description="Disordered" evidence="2">
    <location>
        <begin position="180"/>
        <end position="353"/>
    </location>
</feature>
<evidence type="ECO:0000256" key="1">
    <source>
        <dbReference type="SAM" id="Coils"/>
    </source>
</evidence>